<dbReference type="GeneID" id="27699171"/>
<protein>
    <submittedName>
        <fullName evidence="2">Uncharacterized protein</fullName>
    </submittedName>
</protein>
<evidence type="ECO:0000313" key="3">
    <source>
        <dbReference type="Proteomes" id="UP000053789"/>
    </source>
</evidence>
<organism evidence="2 3">
    <name type="scientific">Cladophialophora bantiana (strain ATCC 10958 / CBS 173.52 / CDC B-1940 / NIH 8579)</name>
    <name type="common">Xylohypha bantiana</name>
    <dbReference type="NCBI Taxonomy" id="1442370"/>
    <lineage>
        <taxon>Eukaryota</taxon>
        <taxon>Fungi</taxon>
        <taxon>Dikarya</taxon>
        <taxon>Ascomycota</taxon>
        <taxon>Pezizomycotina</taxon>
        <taxon>Eurotiomycetes</taxon>
        <taxon>Chaetothyriomycetidae</taxon>
        <taxon>Chaetothyriales</taxon>
        <taxon>Herpotrichiellaceae</taxon>
        <taxon>Cladophialophora</taxon>
    </lineage>
</organism>
<reference evidence="2" key="1">
    <citation type="submission" date="2015-01" db="EMBL/GenBank/DDBJ databases">
        <title>The Genome Sequence of Cladophialophora bantiana CBS 173.52.</title>
        <authorList>
            <consortium name="The Broad Institute Genomics Platform"/>
            <person name="Cuomo C."/>
            <person name="de Hoog S."/>
            <person name="Gorbushina A."/>
            <person name="Stielow B."/>
            <person name="Teixiera M."/>
            <person name="Abouelleil A."/>
            <person name="Chapman S.B."/>
            <person name="Priest M."/>
            <person name="Young S.K."/>
            <person name="Wortman J."/>
            <person name="Nusbaum C."/>
            <person name="Birren B."/>
        </authorList>
    </citation>
    <scope>NUCLEOTIDE SEQUENCE [LARGE SCALE GENOMIC DNA]</scope>
    <source>
        <strain evidence="2">CBS 173.52</strain>
    </source>
</reference>
<dbReference type="VEuPathDB" id="FungiDB:Z519_06243"/>
<gene>
    <name evidence="2" type="ORF">Z519_06243</name>
</gene>
<keyword evidence="3" id="KW-1185">Reference proteome</keyword>
<evidence type="ECO:0000313" key="2">
    <source>
        <dbReference type="EMBL" id="KIW93638.1"/>
    </source>
</evidence>
<dbReference type="EMBL" id="KN846987">
    <property type="protein sequence ID" value="KIW93638.1"/>
    <property type="molecule type" value="Genomic_DNA"/>
</dbReference>
<evidence type="ECO:0000256" key="1">
    <source>
        <dbReference type="SAM" id="MobiDB-lite"/>
    </source>
</evidence>
<feature type="compositionally biased region" description="Low complexity" evidence="1">
    <location>
        <begin position="21"/>
        <end position="31"/>
    </location>
</feature>
<dbReference type="HOGENOM" id="CLU_202024_0_0_1"/>
<dbReference type="AlphaFoldDB" id="A0A0D2HK35"/>
<dbReference type="RefSeq" id="XP_016620307.1">
    <property type="nucleotide sequence ID" value="XM_016763983.1"/>
</dbReference>
<feature type="compositionally biased region" description="Polar residues" evidence="1">
    <location>
        <begin position="11"/>
        <end position="20"/>
    </location>
</feature>
<name>A0A0D2HK35_CLAB1</name>
<accession>A0A0D2HK35</accession>
<dbReference type="Proteomes" id="UP000053789">
    <property type="component" value="Unassembled WGS sequence"/>
</dbReference>
<dbReference type="OrthoDB" id="10437852at2759"/>
<feature type="compositionally biased region" description="Basic and acidic residues" evidence="1">
    <location>
        <begin position="33"/>
        <end position="58"/>
    </location>
</feature>
<feature type="region of interest" description="Disordered" evidence="1">
    <location>
        <begin position="1"/>
        <end position="67"/>
    </location>
</feature>
<sequence>MPAPMNEKSKAVSTETASIQSTSTLSSLKALLHTKDNNKDKPRVQPETVEQKTTRREAAAAYMSMMR</sequence>
<proteinExistence type="predicted"/>